<protein>
    <submittedName>
        <fullName evidence="1">Uncharacterized protein</fullName>
    </submittedName>
</protein>
<keyword evidence="2" id="KW-1185">Reference proteome</keyword>
<evidence type="ECO:0000313" key="2">
    <source>
        <dbReference type="Proteomes" id="UP000054375"/>
    </source>
</evidence>
<gene>
    <name evidence="1" type="ORF">AQJ54_35915</name>
</gene>
<dbReference type="AlphaFoldDB" id="A0A117QY35"/>
<reference evidence="1 2" key="1">
    <citation type="submission" date="2015-10" db="EMBL/GenBank/DDBJ databases">
        <title>Draft genome sequence of Streptomyces griseorubiginosus DSM 40469, type strain for the species Streptomyces griseorubiginosus.</title>
        <authorList>
            <person name="Ruckert C."/>
            <person name="Winkler A."/>
            <person name="Kalinowski J."/>
            <person name="Kampfer P."/>
            <person name="Glaeser S."/>
        </authorList>
    </citation>
    <scope>NUCLEOTIDE SEQUENCE [LARGE SCALE GENOMIC DNA]</scope>
    <source>
        <strain evidence="1 2">DSM 40469</strain>
    </source>
</reference>
<evidence type="ECO:0000313" key="1">
    <source>
        <dbReference type="EMBL" id="KUN60611.1"/>
    </source>
</evidence>
<organism evidence="1 2">
    <name type="scientific">Streptomyces griseorubiginosus</name>
    <dbReference type="NCBI Taxonomy" id="67304"/>
    <lineage>
        <taxon>Bacteria</taxon>
        <taxon>Bacillati</taxon>
        <taxon>Actinomycetota</taxon>
        <taxon>Actinomycetes</taxon>
        <taxon>Kitasatosporales</taxon>
        <taxon>Streptomycetaceae</taxon>
        <taxon>Streptomyces</taxon>
    </lineage>
</organism>
<proteinExistence type="predicted"/>
<accession>A0A117QY35</accession>
<comment type="caution">
    <text evidence="1">The sequence shown here is derived from an EMBL/GenBank/DDBJ whole genome shotgun (WGS) entry which is preliminary data.</text>
</comment>
<dbReference type="Proteomes" id="UP000054375">
    <property type="component" value="Unassembled WGS sequence"/>
</dbReference>
<name>A0A117QY35_9ACTN</name>
<dbReference type="EMBL" id="LMWV01000031">
    <property type="protein sequence ID" value="KUN60611.1"/>
    <property type="molecule type" value="Genomic_DNA"/>
</dbReference>
<sequence length="82" mass="8799">MTSAAVSSTAKQIGQRLSVKGKLRTAREKRQSCAFRILIVVQCGDKQLSPLQDFDRVGISSGMHESLYPSAQSGGAMVTSIQ</sequence>